<dbReference type="InterPro" id="IPR039476">
    <property type="entry name" value="P2CMN_synthase_LarB"/>
</dbReference>
<organism evidence="2 3">
    <name type="scientific">Candidatus Nitrosocaldus cavascurensis</name>
    <dbReference type="NCBI Taxonomy" id="2058097"/>
    <lineage>
        <taxon>Archaea</taxon>
        <taxon>Nitrososphaerota</taxon>
        <taxon>Nitrososphaeria</taxon>
        <taxon>Candidatus Nitrosocaldales</taxon>
        <taxon>Candidatus Nitrosocaldaceae</taxon>
        <taxon>Candidatus Nitrosocaldus</taxon>
    </lineage>
</organism>
<name>A0A2K5AT22_9ARCH</name>
<accession>A0A2K5AT22</accession>
<dbReference type="RefSeq" id="WP_103286620.1">
    <property type="nucleotide sequence ID" value="NZ_LT981265.1"/>
</dbReference>
<keyword evidence="3" id="KW-1185">Reference proteome</keyword>
<dbReference type="AlphaFoldDB" id="A0A2K5AT22"/>
<dbReference type="EMBL" id="LT981265">
    <property type="protein sequence ID" value="SPC34781.1"/>
    <property type="molecule type" value="Genomic_DNA"/>
</dbReference>
<reference evidence="3" key="1">
    <citation type="submission" date="2018-01" db="EMBL/GenBank/DDBJ databases">
        <authorList>
            <person name="Kerou L M."/>
        </authorList>
    </citation>
    <scope>NUCLEOTIDE SEQUENCE [LARGE SCALE GENOMIC DNA]</scope>
    <source>
        <strain evidence="3">SCU2</strain>
    </source>
</reference>
<proteinExistence type="predicted"/>
<dbReference type="Proteomes" id="UP000236248">
    <property type="component" value="Chromosome NCAV"/>
</dbReference>
<feature type="domain" description="PurE" evidence="1">
    <location>
        <begin position="139"/>
        <end position="282"/>
    </location>
</feature>
<evidence type="ECO:0000313" key="2">
    <source>
        <dbReference type="EMBL" id="SPC34781.1"/>
    </source>
</evidence>
<dbReference type="GeneID" id="41595608"/>
<dbReference type="PANTHER" id="PTHR43064">
    <property type="entry name" value="PHOSPHORIBOSYLAMINOIMIDAZOLE CARBOXYLASE-RELATED"/>
    <property type="match status" value="1"/>
</dbReference>
<dbReference type="KEGG" id="ncv:NCAV_1618"/>
<sequence length="299" mass="31971">MSIRDILNAVRDGKISVDDAERMLQLHKIEYVEDIARLDVSRELRRGVPEIVYAEGKEYDDIIRIALAALKSKDKVIISRIRQEYFDILVEELSKHAEVKASKRGRIVVAIATTTATMKEGSISNNRGNNDYYYYYRSGTVGIITAGTSDIGVAEEARLVAEAMGCKVIAGYDTGVAGLHRLFPLLKDMLANDVDAIVVVAGMEGALPSVVASLVDVPVIGVPTSVGYGFGAGGVAALTSMLQSCTLGLAVVNIDNGVGAGVLAAMIARRVGRYRAGFIKKADESISIEMDGEKAKASV</sequence>
<evidence type="ECO:0000313" key="3">
    <source>
        <dbReference type="Proteomes" id="UP000236248"/>
    </source>
</evidence>
<dbReference type="GO" id="GO:0016787">
    <property type="term" value="F:hydrolase activity"/>
    <property type="evidence" value="ECO:0007669"/>
    <property type="project" value="InterPro"/>
</dbReference>
<dbReference type="Gene3D" id="3.40.50.1970">
    <property type="match status" value="1"/>
</dbReference>
<dbReference type="SUPFAM" id="SSF52255">
    <property type="entry name" value="N5-CAIR mutase (phosphoribosylaminoimidazole carboxylase, PurE)"/>
    <property type="match status" value="1"/>
</dbReference>
<dbReference type="PANTHER" id="PTHR43064:SF1">
    <property type="entry name" value="SLL1489 PROTEIN"/>
    <property type="match status" value="1"/>
</dbReference>
<dbReference type="SMART" id="SM01001">
    <property type="entry name" value="AIRC"/>
    <property type="match status" value="1"/>
</dbReference>
<evidence type="ECO:0000259" key="1">
    <source>
        <dbReference type="SMART" id="SM01001"/>
    </source>
</evidence>
<dbReference type="InterPro" id="IPR000031">
    <property type="entry name" value="PurE_dom"/>
</dbReference>
<dbReference type="GO" id="GO:0006189">
    <property type="term" value="P:'de novo' IMP biosynthetic process"/>
    <property type="evidence" value="ECO:0007669"/>
    <property type="project" value="InterPro"/>
</dbReference>
<dbReference type="NCBIfam" id="NF033503">
    <property type="entry name" value="LarB"/>
    <property type="match status" value="1"/>
</dbReference>
<dbReference type="Pfam" id="PF00731">
    <property type="entry name" value="AIRC"/>
    <property type="match status" value="1"/>
</dbReference>
<protein>
    <recommendedName>
        <fullName evidence="1">PurE domain-containing protein</fullName>
    </recommendedName>
</protein>
<gene>
    <name evidence="2" type="ORF">NCAV_1618</name>
</gene>